<dbReference type="InterPro" id="IPR051283">
    <property type="entry name" value="Sec_Metabolite_Acyltrans"/>
</dbReference>
<accession>A0A9Q0D2B9</accession>
<dbReference type="PANTHER" id="PTHR31896">
    <property type="entry name" value="FAMILY REGULATORY PROTEIN, PUTATIVE (AFU_ORTHOLOGUE AFUA_3G14730)-RELATED"/>
    <property type="match status" value="1"/>
</dbReference>
<dbReference type="GO" id="GO:0016740">
    <property type="term" value="F:transferase activity"/>
    <property type="evidence" value="ECO:0007669"/>
    <property type="project" value="UniProtKB-KW"/>
</dbReference>
<dbReference type="AlphaFoldDB" id="A0A9Q0D2B9"/>
<keyword evidence="1" id="KW-0808">Transferase</keyword>
<protein>
    <submittedName>
        <fullName evidence="2">Uncharacterized protein</fullName>
    </submittedName>
</protein>
<dbReference type="Proteomes" id="UP001151287">
    <property type="component" value="Unassembled WGS sequence"/>
</dbReference>
<name>A0A9Q0D2B9_9POAL</name>
<organism evidence="2 3">
    <name type="scientific">Rhynchospora breviuscula</name>
    <dbReference type="NCBI Taxonomy" id="2022672"/>
    <lineage>
        <taxon>Eukaryota</taxon>
        <taxon>Viridiplantae</taxon>
        <taxon>Streptophyta</taxon>
        <taxon>Embryophyta</taxon>
        <taxon>Tracheophyta</taxon>
        <taxon>Spermatophyta</taxon>
        <taxon>Magnoliopsida</taxon>
        <taxon>Liliopsida</taxon>
        <taxon>Poales</taxon>
        <taxon>Cyperaceae</taxon>
        <taxon>Cyperoideae</taxon>
        <taxon>Rhynchosporeae</taxon>
        <taxon>Rhynchospora</taxon>
    </lineage>
</organism>
<dbReference type="InterPro" id="IPR023213">
    <property type="entry name" value="CAT-like_dom_sf"/>
</dbReference>
<dbReference type="Pfam" id="PF02458">
    <property type="entry name" value="Transferase"/>
    <property type="match status" value="1"/>
</dbReference>
<proteinExistence type="predicted"/>
<keyword evidence="3" id="KW-1185">Reference proteome</keyword>
<comment type="caution">
    <text evidence="2">The sequence shown here is derived from an EMBL/GenBank/DDBJ whole genome shotgun (WGS) entry which is preliminary data.</text>
</comment>
<gene>
    <name evidence="2" type="ORF">LUZ63_004248</name>
</gene>
<evidence type="ECO:0000313" key="2">
    <source>
        <dbReference type="EMBL" id="KAJ1704469.1"/>
    </source>
</evidence>
<dbReference type="PANTHER" id="PTHR31896:SF12">
    <property type="entry name" value="HXXXD-TYPE ACYL-TRANSFERASE FAMILY PROTEIN"/>
    <property type="match status" value="1"/>
</dbReference>
<reference evidence="2" key="1">
    <citation type="journal article" date="2022" name="Cell">
        <title>Repeat-based holocentromeres influence genome architecture and karyotype evolution.</title>
        <authorList>
            <person name="Hofstatter P.G."/>
            <person name="Thangavel G."/>
            <person name="Lux T."/>
            <person name="Neumann P."/>
            <person name="Vondrak T."/>
            <person name="Novak P."/>
            <person name="Zhang M."/>
            <person name="Costa L."/>
            <person name="Castellani M."/>
            <person name="Scott A."/>
            <person name="Toegelov H."/>
            <person name="Fuchs J."/>
            <person name="Mata-Sucre Y."/>
            <person name="Dias Y."/>
            <person name="Vanzela A.L.L."/>
            <person name="Huettel B."/>
            <person name="Almeida C.C.S."/>
            <person name="Simkova H."/>
            <person name="Souza G."/>
            <person name="Pedrosa-Harand A."/>
            <person name="Macas J."/>
            <person name="Mayer K.F.X."/>
            <person name="Houben A."/>
            <person name="Marques A."/>
        </authorList>
    </citation>
    <scope>NUCLEOTIDE SEQUENCE</scope>
    <source>
        <strain evidence="2">RhyBre1mFocal</strain>
    </source>
</reference>
<dbReference type="OrthoDB" id="444127at2759"/>
<dbReference type="EMBL" id="JAMQYH010000001">
    <property type="protein sequence ID" value="KAJ1704469.1"/>
    <property type="molecule type" value="Genomic_DNA"/>
</dbReference>
<evidence type="ECO:0000313" key="3">
    <source>
        <dbReference type="Proteomes" id="UP001151287"/>
    </source>
</evidence>
<evidence type="ECO:0000256" key="1">
    <source>
        <dbReference type="ARBA" id="ARBA00022679"/>
    </source>
</evidence>
<dbReference type="Gene3D" id="3.30.559.10">
    <property type="entry name" value="Chloramphenicol acetyltransferase-like domain"/>
    <property type="match status" value="1"/>
</dbReference>
<sequence>MLLLISTTATMQELLDNKLGWAAWLAHQSVSNHTDSAIRELVHNYMKNPHFLNLHTFDIHSVVMSSSPRFDMYGCDFGWGKALAARSSSANKFEGNITAYPGWEGDGSVDLEVCLLAEYMSALEKDEEFLAMVSPPIKLEVLLGMSSKAASRFS</sequence>